<dbReference type="AlphaFoldDB" id="C8Z4W7"/>
<feature type="chain" id="PRO_5002994022" evidence="2">
    <location>
        <begin position="17"/>
        <end position="104"/>
    </location>
</feature>
<keyword evidence="1" id="KW-0812">Transmembrane</keyword>
<accession>C8Z4W7</accession>
<organism evidence="3 4">
    <name type="scientific">Saccharomyces cerevisiae (strain Lalvin EC1118 / Prise de mousse)</name>
    <name type="common">Baker's yeast</name>
    <dbReference type="NCBI Taxonomy" id="643680"/>
    <lineage>
        <taxon>Eukaryota</taxon>
        <taxon>Fungi</taxon>
        <taxon>Dikarya</taxon>
        <taxon>Ascomycota</taxon>
        <taxon>Saccharomycotina</taxon>
        <taxon>Saccharomycetes</taxon>
        <taxon>Saccharomycetales</taxon>
        <taxon>Saccharomycetaceae</taxon>
        <taxon>Saccharomyces</taxon>
    </lineage>
</organism>
<reference evidence="3 4" key="1">
    <citation type="journal article" date="2009" name="Proc. Natl. Acad. Sci. U.S.A.">
        <title>Eukaryote-to-eukaryote gene transfer events revealed by the genome sequence of the wine yeast Saccharomyces cerevisiae EC1118.</title>
        <authorList>
            <person name="Novo M."/>
            <person name="Bigey F."/>
            <person name="Beyne E."/>
            <person name="Galeote V."/>
            <person name="Gavory F."/>
            <person name="Mallet S."/>
            <person name="Cambot B."/>
            <person name="Legras J.L."/>
            <person name="Wincker P."/>
            <person name="Casaregola S."/>
            <person name="Dequin S."/>
        </authorList>
    </citation>
    <scope>NUCLEOTIDE SEQUENCE [LARGE SCALE GENOMIC DNA]</scope>
    <source>
        <strain evidence="4">Lalvin EC1118 / Prise de mousse</strain>
    </source>
</reference>
<dbReference type="SMR" id="C8Z4W7"/>
<evidence type="ECO:0000256" key="2">
    <source>
        <dbReference type="SAM" id="SignalP"/>
    </source>
</evidence>
<keyword evidence="1" id="KW-0472">Membrane</keyword>
<gene>
    <name evidence="3" type="ORF">EC1118_1D0_2927g</name>
</gene>
<evidence type="ECO:0000313" key="3">
    <source>
        <dbReference type="EMBL" id="CAY78556.1"/>
    </source>
</evidence>
<protein>
    <submittedName>
        <fullName evidence="3">EC1118_1D0_2927p</fullName>
    </submittedName>
</protein>
<sequence length="104" mass="12316">MSSLLQLLAVWSQSSSISMNSEVAQTNQKYKDHSFLVSQSFYSPFVNSCYWKLVNRRADLLKILFLRRKGDMHSHLFSYTFIFYFLLFKILSLHPFREPAKINI</sequence>
<evidence type="ECO:0000313" key="4">
    <source>
        <dbReference type="Proteomes" id="UP000000286"/>
    </source>
</evidence>
<dbReference type="HOGENOM" id="CLU_2252154_0_0_1"/>
<keyword evidence="1" id="KW-1133">Transmembrane helix</keyword>
<proteinExistence type="predicted"/>
<dbReference type="Proteomes" id="UP000000286">
    <property type="component" value="Chromosome IV"/>
</dbReference>
<keyword evidence="2" id="KW-0732">Signal</keyword>
<name>C8Z4W7_YEAS8</name>
<feature type="transmembrane region" description="Helical" evidence="1">
    <location>
        <begin position="76"/>
        <end position="96"/>
    </location>
</feature>
<dbReference type="EMBL" id="FN393063">
    <property type="protein sequence ID" value="CAY78556.1"/>
    <property type="molecule type" value="Genomic_DNA"/>
</dbReference>
<feature type="signal peptide" evidence="2">
    <location>
        <begin position="1"/>
        <end position="16"/>
    </location>
</feature>
<evidence type="ECO:0000256" key="1">
    <source>
        <dbReference type="SAM" id="Phobius"/>
    </source>
</evidence>